<evidence type="ECO:0000256" key="1">
    <source>
        <dbReference type="ARBA" id="ARBA00000971"/>
    </source>
</evidence>
<dbReference type="InterPro" id="IPR001179">
    <property type="entry name" value="PPIase_FKBP_dom"/>
</dbReference>
<evidence type="ECO:0000256" key="2">
    <source>
        <dbReference type="ARBA" id="ARBA00013194"/>
    </source>
</evidence>
<comment type="catalytic activity">
    <reaction evidence="1 4">
        <text>[protein]-peptidylproline (omega=180) = [protein]-peptidylproline (omega=0)</text>
        <dbReference type="Rhea" id="RHEA:16237"/>
        <dbReference type="Rhea" id="RHEA-COMP:10747"/>
        <dbReference type="Rhea" id="RHEA-COMP:10748"/>
        <dbReference type="ChEBI" id="CHEBI:83833"/>
        <dbReference type="ChEBI" id="CHEBI:83834"/>
        <dbReference type="EC" id="5.2.1.8"/>
    </reaction>
</comment>
<evidence type="ECO:0000256" key="4">
    <source>
        <dbReference type="PROSITE-ProRule" id="PRU00277"/>
    </source>
</evidence>
<dbReference type="InterPro" id="IPR046357">
    <property type="entry name" value="PPIase_dom_sf"/>
</dbReference>
<proteinExistence type="predicted"/>
<dbReference type="Proteomes" id="UP001062165">
    <property type="component" value="Chromosome"/>
</dbReference>
<evidence type="ECO:0000313" key="7">
    <source>
        <dbReference type="Proteomes" id="UP001062165"/>
    </source>
</evidence>
<keyword evidence="4" id="KW-0413">Isomerase</keyword>
<dbReference type="EMBL" id="CP106735">
    <property type="protein sequence ID" value="UXX79754.1"/>
    <property type="molecule type" value="Genomic_DNA"/>
</dbReference>
<reference evidence="6" key="1">
    <citation type="submission" date="2022-10" db="EMBL/GenBank/DDBJ databases">
        <title>Comparative genomics and taxonomic characterization of three novel marine species of genus Reichenbachiella exhibiting antioxidant and polysaccharide degradation activities.</title>
        <authorList>
            <person name="Muhammad N."/>
            <person name="Lee Y.-J."/>
            <person name="Ko J."/>
            <person name="Kim S.-G."/>
        </authorList>
    </citation>
    <scope>NUCLEOTIDE SEQUENCE</scope>
    <source>
        <strain evidence="6">Wsw4-B4</strain>
    </source>
</reference>
<dbReference type="EC" id="5.2.1.8" evidence="2 4"/>
<sequence length="259" mass="28413">MMRRMNTVFLGGVAVAMLIMVSCETPVEDTSAYDEYKADSLAQAITDSIVIAQYIEDNNIDESQVVDAGYGIKYVLTNPASVTRIPELNDIMSLHMVYKFDDNQIYSTSNSAVAIEEDSLAWVERWNAEAGSGTAQSFNSDTLYIGSVPQDTVVNKDMAIETTLINLSNTKEPLDYTLYQENTLYAPQTVNFSENGTGLNFSWPFGLRWALKDAQSDMMLNSNVLIMSPSQFAFGSAGSGAVPANSVVIFDVTLVNLRP</sequence>
<dbReference type="SUPFAM" id="SSF54534">
    <property type="entry name" value="FKBP-like"/>
    <property type="match status" value="1"/>
</dbReference>
<dbReference type="RefSeq" id="WP_263051485.1">
    <property type="nucleotide sequence ID" value="NZ_CP106735.1"/>
</dbReference>
<feature type="domain" description="PPIase FKBP-type" evidence="5">
    <location>
        <begin position="144"/>
        <end position="258"/>
    </location>
</feature>
<gene>
    <name evidence="6" type="ORF">N7E81_01340</name>
</gene>
<evidence type="ECO:0000259" key="5">
    <source>
        <dbReference type="PROSITE" id="PS50059"/>
    </source>
</evidence>
<dbReference type="PROSITE" id="PS51257">
    <property type="entry name" value="PROKAR_LIPOPROTEIN"/>
    <property type="match status" value="1"/>
</dbReference>
<accession>A0ABY6D0Q1</accession>
<protein>
    <recommendedName>
        <fullName evidence="2 4">peptidylprolyl isomerase</fullName>
        <ecNumber evidence="2 4">5.2.1.8</ecNumber>
    </recommendedName>
</protein>
<organism evidence="6 7">
    <name type="scientific">Reichenbachiella carrageenanivorans</name>
    <dbReference type="NCBI Taxonomy" id="2979869"/>
    <lineage>
        <taxon>Bacteria</taxon>
        <taxon>Pseudomonadati</taxon>
        <taxon>Bacteroidota</taxon>
        <taxon>Cytophagia</taxon>
        <taxon>Cytophagales</taxon>
        <taxon>Reichenbachiellaceae</taxon>
        <taxon>Reichenbachiella</taxon>
    </lineage>
</organism>
<evidence type="ECO:0000313" key="6">
    <source>
        <dbReference type="EMBL" id="UXX79754.1"/>
    </source>
</evidence>
<dbReference type="Gene3D" id="3.10.50.40">
    <property type="match status" value="1"/>
</dbReference>
<evidence type="ECO:0000256" key="3">
    <source>
        <dbReference type="ARBA" id="ARBA00023110"/>
    </source>
</evidence>
<keyword evidence="3 4" id="KW-0697">Rotamase</keyword>
<keyword evidence="7" id="KW-1185">Reference proteome</keyword>
<dbReference type="PROSITE" id="PS50059">
    <property type="entry name" value="FKBP_PPIASE"/>
    <property type="match status" value="1"/>
</dbReference>
<name>A0ABY6D0Q1_9BACT</name>